<reference evidence="2 3" key="1">
    <citation type="submission" date="2018-08" db="EMBL/GenBank/DDBJ databases">
        <title>Genome Sequence of Clavibacter michiganensis Subspecies type strains, and the Atypical Peach-Colored Strains Isolated from Tomato.</title>
        <authorList>
            <person name="Osdaghi E."/>
            <person name="Portier P."/>
            <person name="Briand M."/>
            <person name="Jacques M.-A."/>
        </authorList>
    </citation>
    <scope>NUCLEOTIDE SEQUENCE [LARGE SCALE GENOMIC DNA]</scope>
    <source>
        <strain evidence="2 3">CFBP 6488</strain>
    </source>
</reference>
<evidence type="ECO:0000313" key="3">
    <source>
        <dbReference type="Proteomes" id="UP000266634"/>
    </source>
</evidence>
<dbReference type="EMBL" id="QWEA01000008">
    <property type="protein sequence ID" value="RIJ44954.1"/>
    <property type="molecule type" value="Genomic_DNA"/>
</dbReference>
<dbReference type="Proteomes" id="UP000266634">
    <property type="component" value="Unassembled WGS sequence"/>
</dbReference>
<dbReference type="AlphaFoldDB" id="A0A399SPS1"/>
<protein>
    <submittedName>
        <fullName evidence="2">DUF885 domain-containing protein</fullName>
    </submittedName>
</protein>
<feature type="region of interest" description="Disordered" evidence="1">
    <location>
        <begin position="37"/>
        <end position="65"/>
    </location>
</feature>
<comment type="caution">
    <text evidence="2">The sequence shown here is derived from an EMBL/GenBank/DDBJ whole genome shotgun (WGS) entry which is preliminary data.</text>
</comment>
<evidence type="ECO:0000313" key="2">
    <source>
        <dbReference type="EMBL" id="RIJ44954.1"/>
    </source>
</evidence>
<accession>A0A399SPS1</accession>
<feature type="non-terminal residue" evidence="2">
    <location>
        <position position="65"/>
    </location>
</feature>
<sequence>MTTTPKAPRPQTDIDRIAEGWIDASLDLHPEERVYLGRPGREGEYGDTSPAGHAAHAEAARAVVR</sequence>
<evidence type="ECO:0000256" key="1">
    <source>
        <dbReference type="SAM" id="MobiDB-lite"/>
    </source>
</evidence>
<name>A0A399SPS1_9MICO</name>
<gene>
    <name evidence="2" type="ORF">DZF93_00820</name>
</gene>
<proteinExistence type="predicted"/>
<organism evidence="2 3">
    <name type="scientific">Clavibacter michiganensis subsp. insidiosus</name>
    <dbReference type="NCBI Taxonomy" id="33014"/>
    <lineage>
        <taxon>Bacteria</taxon>
        <taxon>Bacillati</taxon>
        <taxon>Actinomycetota</taxon>
        <taxon>Actinomycetes</taxon>
        <taxon>Micrococcales</taxon>
        <taxon>Microbacteriaceae</taxon>
        <taxon>Clavibacter</taxon>
    </lineage>
</organism>